<dbReference type="EMBL" id="JAHHHD010000019">
    <property type="protein sequence ID" value="MBW4660262.1"/>
    <property type="molecule type" value="Genomic_DNA"/>
</dbReference>
<evidence type="ECO:0000313" key="1">
    <source>
        <dbReference type="EMBL" id="MBW4660262.1"/>
    </source>
</evidence>
<accession>A0A951UNC8</accession>
<name>A0A951UNC8_9CYAN</name>
<reference evidence="1" key="1">
    <citation type="submission" date="2021-05" db="EMBL/GenBank/DDBJ databases">
        <authorList>
            <person name="Pietrasiak N."/>
            <person name="Ward R."/>
            <person name="Stajich J.E."/>
            <person name="Kurbessoian T."/>
        </authorList>
    </citation>
    <scope>NUCLEOTIDE SEQUENCE</scope>
    <source>
        <strain evidence="1">UHER 2000/2452</strain>
    </source>
</reference>
<dbReference type="Proteomes" id="UP000757435">
    <property type="component" value="Unassembled WGS sequence"/>
</dbReference>
<sequence length="89" mass="9706">MPPTKLAIAGADKPQRYSAFSEFTFNQKMLLAELILESLRTGQSTEESLETLDPDATLSEEGETFINLHADEPIDGAIGVVQALILSLR</sequence>
<protein>
    <submittedName>
        <fullName evidence="1">Uncharacterized protein</fullName>
    </submittedName>
</protein>
<organism evidence="1 2">
    <name type="scientific">Drouetiella hepatica Uher 2000/2452</name>
    <dbReference type="NCBI Taxonomy" id="904376"/>
    <lineage>
        <taxon>Bacteria</taxon>
        <taxon>Bacillati</taxon>
        <taxon>Cyanobacteriota</taxon>
        <taxon>Cyanophyceae</taxon>
        <taxon>Oculatellales</taxon>
        <taxon>Oculatellaceae</taxon>
        <taxon>Drouetiella</taxon>
    </lineage>
</organism>
<comment type="caution">
    <text evidence="1">The sequence shown here is derived from an EMBL/GenBank/DDBJ whole genome shotgun (WGS) entry which is preliminary data.</text>
</comment>
<reference evidence="1" key="2">
    <citation type="journal article" date="2022" name="Microbiol. Resour. Announc.">
        <title>Metagenome Sequencing to Explore Phylogenomics of Terrestrial Cyanobacteria.</title>
        <authorList>
            <person name="Ward R.D."/>
            <person name="Stajich J.E."/>
            <person name="Johansen J.R."/>
            <person name="Huntemann M."/>
            <person name="Clum A."/>
            <person name="Foster B."/>
            <person name="Foster B."/>
            <person name="Roux S."/>
            <person name="Palaniappan K."/>
            <person name="Varghese N."/>
            <person name="Mukherjee S."/>
            <person name="Reddy T.B.K."/>
            <person name="Daum C."/>
            <person name="Copeland A."/>
            <person name="Chen I.A."/>
            <person name="Ivanova N.N."/>
            <person name="Kyrpides N.C."/>
            <person name="Shapiro N."/>
            <person name="Eloe-Fadrosh E.A."/>
            <person name="Pietrasiak N."/>
        </authorList>
    </citation>
    <scope>NUCLEOTIDE SEQUENCE</scope>
    <source>
        <strain evidence="1">UHER 2000/2452</strain>
    </source>
</reference>
<evidence type="ECO:0000313" key="2">
    <source>
        <dbReference type="Proteomes" id="UP000757435"/>
    </source>
</evidence>
<gene>
    <name evidence="1" type="ORF">KME15_16425</name>
</gene>
<proteinExistence type="predicted"/>
<dbReference type="AlphaFoldDB" id="A0A951UNC8"/>